<dbReference type="PANTHER" id="PTHR34219:SF3">
    <property type="entry name" value="BLL7967 PROTEIN"/>
    <property type="match status" value="1"/>
</dbReference>
<evidence type="ECO:0000313" key="4">
    <source>
        <dbReference type="Proteomes" id="UP001054846"/>
    </source>
</evidence>
<evidence type="ECO:0000256" key="1">
    <source>
        <dbReference type="SAM" id="Phobius"/>
    </source>
</evidence>
<dbReference type="PANTHER" id="PTHR34219">
    <property type="entry name" value="IRON-REGULATED INNER MEMBRANE PROTEIN-RELATED"/>
    <property type="match status" value="1"/>
</dbReference>
<feature type="transmembrane region" description="Helical" evidence="1">
    <location>
        <begin position="133"/>
        <end position="156"/>
    </location>
</feature>
<feature type="transmembrane region" description="Helical" evidence="1">
    <location>
        <begin position="326"/>
        <end position="348"/>
    </location>
</feature>
<dbReference type="Proteomes" id="UP001054846">
    <property type="component" value="Chromosome"/>
</dbReference>
<name>A0ABY3PMH3_9CYAN</name>
<keyword evidence="1" id="KW-0472">Membrane</keyword>
<keyword evidence="1" id="KW-0812">Transmembrane</keyword>
<dbReference type="Pfam" id="PF03413">
    <property type="entry name" value="PepSY"/>
    <property type="match status" value="1"/>
</dbReference>
<feature type="transmembrane region" description="Helical" evidence="1">
    <location>
        <begin position="184"/>
        <end position="206"/>
    </location>
</feature>
<reference evidence="3 4" key="1">
    <citation type="journal article" date="2021" name="Genome Biol. Evol.">
        <title>Complete Genome Sequencing of a Novel Gloeobacter Species from a Waterfall Cave in Mexico.</title>
        <authorList>
            <person name="Saw J.H."/>
            <person name="Cardona T."/>
            <person name="Montejano G."/>
        </authorList>
    </citation>
    <scope>NUCLEOTIDE SEQUENCE [LARGE SCALE GENOMIC DNA]</scope>
    <source>
        <strain evidence="3">MG652769</strain>
    </source>
</reference>
<feature type="domain" description="PepSY" evidence="2">
    <location>
        <begin position="50"/>
        <end position="107"/>
    </location>
</feature>
<sequence>MLFHIHRVAGLSAGILLAILGLTGSSIVFWKELDHALYAPLFHVVPQGQKVPLDRVVATVKQAHPKSDLESIQLPQQPHDPYMMNLKRGEEYYEVHANPYTGELLGARRWDQTPIGYLYQMHNTLLLGETGELVVGLCGLWLLLLGGSGLLLWPGWKKPATGFKVRWQSPSPLLQYDLHKITGIFSAALLMISGLTGALIILLHLVPSLFFAMIGSAPPSAEPPILRAGANRPPIPLKALLDRADAALPEGRTISISLLEGANVQVRKHIPPAPFPEEGLSTVDLDGYTGRVLAVQKVAEPTLGIQALVLITALHFGSFGGLPTRILYVLLGLTPSLLLMTGLLRWLYKLRLGRIKSRSAPH</sequence>
<dbReference type="InterPro" id="IPR005625">
    <property type="entry name" value="PepSY-ass_TM"/>
</dbReference>
<dbReference type="Pfam" id="PF03929">
    <property type="entry name" value="PepSY_TM"/>
    <property type="match status" value="1"/>
</dbReference>
<dbReference type="InterPro" id="IPR025711">
    <property type="entry name" value="PepSY"/>
</dbReference>
<accession>A0ABY3PMH3</accession>
<dbReference type="EMBL" id="CP063845">
    <property type="protein sequence ID" value="UFP94784.1"/>
    <property type="molecule type" value="Genomic_DNA"/>
</dbReference>
<organism evidence="3 4">
    <name type="scientific">Gloeobacter morelensis MG652769</name>
    <dbReference type="NCBI Taxonomy" id="2781736"/>
    <lineage>
        <taxon>Bacteria</taxon>
        <taxon>Bacillati</taxon>
        <taxon>Cyanobacteriota</taxon>
        <taxon>Cyanophyceae</taxon>
        <taxon>Gloeobacterales</taxon>
        <taxon>Gloeobacteraceae</taxon>
        <taxon>Gloeobacter</taxon>
        <taxon>Gloeobacter morelensis</taxon>
    </lineage>
</organism>
<keyword evidence="4" id="KW-1185">Reference proteome</keyword>
<gene>
    <name evidence="3" type="ORF">ISF26_00575</name>
</gene>
<dbReference type="RefSeq" id="WP_230841844.1">
    <property type="nucleotide sequence ID" value="NZ_CP063845.1"/>
</dbReference>
<evidence type="ECO:0000313" key="3">
    <source>
        <dbReference type="EMBL" id="UFP94784.1"/>
    </source>
</evidence>
<keyword evidence="1" id="KW-1133">Transmembrane helix</keyword>
<proteinExistence type="predicted"/>
<evidence type="ECO:0000259" key="2">
    <source>
        <dbReference type="Pfam" id="PF03413"/>
    </source>
</evidence>
<protein>
    <submittedName>
        <fullName evidence="3">PepSY domain-containing protein</fullName>
    </submittedName>
</protein>